<keyword evidence="2" id="KW-1185">Reference proteome</keyword>
<organism evidence="1 2">
    <name type="scientific">Schizopora paradoxa</name>
    <dbReference type="NCBI Taxonomy" id="27342"/>
    <lineage>
        <taxon>Eukaryota</taxon>
        <taxon>Fungi</taxon>
        <taxon>Dikarya</taxon>
        <taxon>Basidiomycota</taxon>
        <taxon>Agaricomycotina</taxon>
        <taxon>Agaricomycetes</taxon>
        <taxon>Hymenochaetales</taxon>
        <taxon>Schizoporaceae</taxon>
        <taxon>Schizopora</taxon>
    </lineage>
</organism>
<dbReference type="InParanoid" id="A0A0H2RCS5"/>
<proteinExistence type="predicted"/>
<sequence>MLASHRLFFKLSTPPVLISCREATLPSSFKDSDLIAIGCLQTQELGRRSRTASYRQSFSWVQALIASI</sequence>
<dbReference type="EMBL" id="KQ086051">
    <property type="protein sequence ID" value="KLO09594.1"/>
    <property type="molecule type" value="Genomic_DNA"/>
</dbReference>
<reference evidence="1 2" key="1">
    <citation type="submission" date="2015-04" db="EMBL/GenBank/DDBJ databases">
        <title>Complete genome sequence of Schizopora paradoxa KUC8140, a cosmopolitan wood degrader in East Asia.</title>
        <authorList>
            <consortium name="DOE Joint Genome Institute"/>
            <person name="Min B."/>
            <person name="Park H."/>
            <person name="Jang Y."/>
            <person name="Kim J.-J."/>
            <person name="Kim K.H."/>
            <person name="Pangilinan J."/>
            <person name="Lipzen A."/>
            <person name="Riley R."/>
            <person name="Grigoriev I.V."/>
            <person name="Spatafora J.W."/>
            <person name="Choi I.-G."/>
        </authorList>
    </citation>
    <scope>NUCLEOTIDE SEQUENCE [LARGE SCALE GENOMIC DNA]</scope>
    <source>
        <strain evidence="1 2">KUC8140</strain>
    </source>
</reference>
<evidence type="ECO:0000313" key="1">
    <source>
        <dbReference type="EMBL" id="KLO09594.1"/>
    </source>
</evidence>
<protein>
    <submittedName>
        <fullName evidence="1">Uncharacterized protein</fullName>
    </submittedName>
</protein>
<accession>A0A0H2RCS5</accession>
<dbReference type="AlphaFoldDB" id="A0A0H2RCS5"/>
<evidence type="ECO:0000313" key="2">
    <source>
        <dbReference type="Proteomes" id="UP000053477"/>
    </source>
</evidence>
<dbReference type="Proteomes" id="UP000053477">
    <property type="component" value="Unassembled WGS sequence"/>
</dbReference>
<name>A0A0H2RCS5_9AGAM</name>
<gene>
    <name evidence="1" type="ORF">SCHPADRAFT_559613</name>
</gene>